<dbReference type="AlphaFoldDB" id="A0A2H5F3F1"/>
<name>A0A2H5F3F1_9RHOB</name>
<feature type="transmembrane region" description="Helical" evidence="1">
    <location>
        <begin position="103"/>
        <end position="126"/>
    </location>
</feature>
<dbReference type="Proteomes" id="UP000234530">
    <property type="component" value="Chromosome"/>
</dbReference>
<keyword evidence="3" id="KW-1185">Reference proteome</keyword>
<proteinExistence type="predicted"/>
<keyword evidence="1" id="KW-1133">Transmembrane helix</keyword>
<evidence type="ECO:0000313" key="2">
    <source>
        <dbReference type="EMBL" id="AUH66074.1"/>
    </source>
</evidence>
<keyword evidence="1" id="KW-0472">Membrane</keyword>
<dbReference type="EMBL" id="CP025430">
    <property type="protein sequence ID" value="AUH66074.1"/>
    <property type="molecule type" value="Genomic_DNA"/>
</dbReference>
<reference evidence="2 3" key="1">
    <citation type="journal article" date="2013" name="Antonie Van Leeuwenhoek">
        <title>Paracoccus zhejiangensis sp. nov., isolated from activated sludge in wastewater-treatment system.</title>
        <authorList>
            <person name="Wu Z.G."/>
            <person name="Zhang D.F."/>
            <person name="Liu Y.L."/>
            <person name="Wang F."/>
            <person name="Jiang X."/>
            <person name="Li C."/>
            <person name="Li S.P."/>
            <person name="Hong Q."/>
            <person name="Li W.J."/>
        </authorList>
    </citation>
    <scope>NUCLEOTIDE SEQUENCE [LARGE SCALE GENOMIC DNA]</scope>
    <source>
        <strain evidence="2 3">J6</strain>
    </source>
</reference>
<keyword evidence="1" id="KW-0812">Transmembrane</keyword>
<organism evidence="2 3">
    <name type="scientific">Paracoccus zhejiangensis</name>
    <dbReference type="NCBI Taxonomy" id="1077935"/>
    <lineage>
        <taxon>Bacteria</taxon>
        <taxon>Pseudomonadati</taxon>
        <taxon>Pseudomonadota</taxon>
        <taxon>Alphaproteobacteria</taxon>
        <taxon>Rhodobacterales</taxon>
        <taxon>Paracoccaceae</taxon>
        <taxon>Paracoccus</taxon>
    </lineage>
</organism>
<dbReference type="KEGG" id="pzh:CX676_01110"/>
<gene>
    <name evidence="2" type="ORF">CX676_01110</name>
</gene>
<dbReference type="RefSeq" id="WP_101754051.1">
    <property type="nucleotide sequence ID" value="NZ_CP025430.1"/>
</dbReference>
<evidence type="ECO:0000313" key="3">
    <source>
        <dbReference type="Proteomes" id="UP000234530"/>
    </source>
</evidence>
<protein>
    <submittedName>
        <fullName evidence="2">Uncharacterized protein</fullName>
    </submittedName>
</protein>
<sequence length="131" mass="14654">MTQAQTPEDIRNMADEVARLMAERFGGARRGEFPGLAEMIRRRGAALPRRLRVSAKTLAEADQRLAQPRIARQMDLRAPSRAHHLLTSHLRPLGSVSRWQNRVVNFAASLALGLLVLGAVVIWVMVRRGQL</sequence>
<evidence type="ECO:0000256" key="1">
    <source>
        <dbReference type="SAM" id="Phobius"/>
    </source>
</evidence>
<dbReference type="OrthoDB" id="7874812at2"/>
<accession>A0A2H5F3F1</accession>